<evidence type="ECO:0000256" key="1">
    <source>
        <dbReference type="ARBA" id="ARBA00004906"/>
    </source>
</evidence>
<evidence type="ECO:0000256" key="2">
    <source>
        <dbReference type="ARBA" id="ARBA00010846"/>
    </source>
</evidence>
<reference evidence="6" key="1">
    <citation type="journal article" date="2022" name="Cell">
        <title>Repeat-based holocentromeres influence genome architecture and karyotype evolution.</title>
        <authorList>
            <person name="Hofstatter P.G."/>
            <person name="Thangavel G."/>
            <person name="Lux T."/>
            <person name="Neumann P."/>
            <person name="Vondrak T."/>
            <person name="Novak P."/>
            <person name="Zhang M."/>
            <person name="Costa L."/>
            <person name="Castellani M."/>
            <person name="Scott A."/>
            <person name="Toegelov H."/>
            <person name="Fuchs J."/>
            <person name="Mata-Sucre Y."/>
            <person name="Dias Y."/>
            <person name="Vanzela A.L.L."/>
            <person name="Huettel B."/>
            <person name="Almeida C.C.S."/>
            <person name="Simkova H."/>
            <person name="Souza G."/>
            <person name="Pedrosa-Harand A."/>
            <person name="Macas J."/>
            <person name="Mayer K.F.X."/>
            <person name="Houben A."/>
            <person name="Marques A."/>
        </authorList>
    </citation>
    <scope>NUCLEOTIDE SEQUENCE</scope>
    <source>
        <strain evidence="6">RhyBre1mFocal</strain>
    </source>
</reference>
<dbReference type="Pfam" id="PF22486">
    <property type="entry name" value="MATH_2"/>
    <property type="match status" value="1"/>
</dbReference>
<dbReference type="InterPro" id="IPR000210">
    <property type="entry name" value="BTB/POZ_dom"/>
</dbReference>
<dbReference type="SUPFAM" id="SSF54695">
    <property type="entry name" value="POZ domain"/>
    <property type="match status" value="1"/>
</dbReference>
<feature type="transmembrane region" description="Helical" evidence="3">
    <location>
        <begin position="349"/>
        <end position="368"/>
    </location>
</feature>
<dbReference type="InterPro" id="IPR002083">
    <property type="entry name" value="MATH/TRAF_dom"/>
</dbReference>
<dbReference type="Pfam" id="PF00651">
    <property type="entry name" value="BTB"/>
    <property type="match status" value="1"/>
</dbReference>
<dbReference type="SMART" id="SM00225">
    <property type="entry name" value="BTB"/>
    <property type="match status" value="1"/>
</dbReference>
<dbReference type="PROSITE" id="PS50097">
    <property type="entry name" value="BTB"/>
    <property type="match status" value="1"/>
</dbReference>
<dbReference type="Gene3D" id="1.25.40.420">
    <property type="match status" value="1"/>
</dbReference>
<dbReference type="CDD" id="cd00121">
    <property type="entry name" value="MATH"/>
    <property type="match status" value="1"/>
</dbReference>
<name>A0A9P9ZA06_9POAL</name>
<dbReference type="PANTHER" id="PTHR26379">
    <property type="entry name" value="BTB/POZ AND MATH DOMAIN-CONTAINING PROTEIN 1"/>
    <property type="match status" value="1"/>
</dbReference>
<comment type="similarity">
    <text evidence="2">Belongs to the Tdpoz family.</text>
</comment>
<dbReference type="GO" id="GO:0016567">
    <property type="term" value="P:protein ubiquitination"/>
    <property type="evidence" value="ECO:0007669"/>
    <property type="project" value="InterPro"/>
</dbReference>
<dbReference type="Gene3D" id="2.60.210.10">
    <property type="entry name" value="Apoptosis, Tumor Necrosis Factor Receptor Associated Protein 2, Chain A"/>
    <property type="match status" value="1"/>
</dbReference>
<dbReference type="InterPro" id="IPR011333">
    <property type="entry name" value="SKP1/BTB/POZ_sf"/>
</dbReference>
<comment type="pathway">
    <text evidence="1">Protein modification; protein ubiquitination.</text>
</comment>
<proteinExistence type="inferred from homology"/>
<gene>
    <name evidence="6" type="ORF">LUZ63_016492</name>
</gene>
<dbReference type="CDD" id="cd18280">
    <property type="entry name" value="BTB_POZ_BPM_plant"/>
    <property type="match status" value="1"/>
</dbReference>
<dbReference type="InterPro" id="IPR045005">
    <property type="entry name" value="BPM1-6"/>
</dbReference>
<sequence length="369" mass="41516">MGSSLTTSAVRAEAETGSHIFMISGYSLTKGIGIDEFICSDVFTIGGYDWVIRFYPDGESIENKDFISFFLELESTATDVKARYTFTILKQDGLPSDISYRGSQICTFNNSSETDYSAWGCPHFKKRSEFEASKYLKDDAFTIQCTVTVLKGTNILQATTPYGVTVPPSNLSQHLLRLLESGHESDVTLVVKGERFKAHRLVLAARSAVFNAALFGCMNERWTDTITFDDIEPLAFKSMLYFIYSDSLPDFEVNSDANDGEKQDLKLMAQHLLVAADRFDLERLKLMCEDFLYKNPDVSTVASTLILAERHNCNQLKAQCLRFMSSPGILKAVAPTDAFHVLMRSFPSILKDLILFCCCFFYYFITVII</sequence>
<dbReference type="InterPro" id="IPR056423">
    <property type="entry name" value="BACK_BPM_SPOP"/>
</dbReference>
<dbReference type="OrthoDB" id="657261at2759"/>
<keyword evidence="3" id="KW-1133">Transmembrane helix</keyword>
<dbReference type="InterPro" id="IPR008974">
    <property type="entry name" value="TRAF-like"/>
</dbReference>
<dbReference type="Proteomes" id="UP001151287">
    <property type="component" value="Unassembled WGS sequence"/>
</dbReference>
<dbReference type="EMBL" id="JAMQYH010000005">
    <property type="protein sequence ID" value="KAJ1685102.1"/>
    <property type="molecule type" value="Genomic_DNA"/>
</dbReference>
<dbReference type="AlphaFoldDB" id="A0A9P9ZA06"/>
<dbReference type="Pfam" id="PF24570">
    <property type="entry name" value="BACK_BPM_SPOP"/>
    <property type="match status" value="1"/>
</dbReference>
<dbReference type="SMART" id="SM00061">
    <property type="entry name" value="MATH"/>
    <property type="match status" value="1"/>
</dbReference>
<feature type="domain" description="MATH" evidence="5">
    <location>
        <begin position="16"/>
        <end position="147"/>
    </location>
</feature>
<evidence type="ECO:0000313" key="6">
    <source>
        <dbReference type="EMBL" id="KAJ1685102.1"/>
    </source>
</evidence>
<accession>A0A9P9ZA06</accession>
<evidence type="ECO:0000259" key="4">
    <source>
        <dbReference type="PROSITE" id="PS50097"/>
    </source>
</evidence>
<keyword evidence="3" id="KW-0812">Transmembrane</keyword>
<comment type="caution">
    <text evidence="6">The sequence shown here is derived from an EMBL/GenBank/DDBJ whole genome shotgun (WGS) entry which is preliminary data.</text>
</comment>
<keyword evidence="7" id="KW-1185">Reference proteome</keyword>
<evidence type="ECO:0000313" key="7">
    <source>
        <dbReference type="Proteomes" id="UP001151287"/>
    </source>
</evidence>
<evidence type="ECO:0000256" key="3">
    <source>
        <dbReference type="SAM" id="Phobius"/>
    </source>
</evidence>
<keyword evidence="3" id="KW-0472">Membrane</keyword>
<dbReference type="PANTHER" id="PTHR26379:SF187">
    <property type="entry name" value="OS07G0655300 PROTEIN"/>
    <property type="match status" value="1"/>
</dbReference>
<dbReference type="Gene3D" id="3.30.710.10">
    <property type="entry name" value="Potassium Channel Kv1.1, Chain A"/>
    <property type="match status" value="1"/>
</dbReference>
<organism evidence="6 7">
    <name type="scientific">Rhynchospora breviuscula</name>
    <dbReference type="NCBI Taxonomy" id="2022672"/>
    <lineage>
        <taxon>Eukaryota</taxon>
        <taxon>Viridiplantae</taxon>
        <taxon>Streptophyta</taxon>
        <taxon>Embryophyta</taxon>
        <taxon>Tracheophyta</taxon>
        <taxon>Spermatophyta</taxon>
        <taxon>Magnoliopsida</taxon>
        <taxon>Liliopsida</taxon>
        <taxon>Poales</taxon>
        <taxon>Cyperaceae</taxon>
        <taxon>Cyperoideae</taxon>
        <taxon>Rhynchosporeae</taxon>
        <taxon>Rhynchospora</taxon>
    </lineage>
</organism>
<dbReference type="PROSITE" id="PS50144">
    <property type="entry name" value="MATH"/>
    <property type="match status" value="1"/>
</dbReference>
<evidence type="ECO:0000259" key="5">
    <source>
        <dbReference type="PROSITE" id="PS50144"/>
    </source>
</evidence>
<protein>
    <submittedName>
        <fullName evidence="6">Uncharacterized protein</fullName>
    </submittedName>
</protein>
<dbReference type="SUPFAM" id="SSF49599">
    <property type="entry name" value="TRAF domain-like"/>
    <property type="match status" value="1"/>
</dbReference>
<feature type="domain" description="BTB" evidence="4">
    <location>
        <begin position="185"/>
        <end position="252"/>
    </location>
</feature>